<evidence type="ECO:0000313" key="2">
    <source>
        <dbReference type="Proteomes" id="UP001317822"/>
    </source>
</evidence>
<keyword evidence="2" id="KW-1185">Reference proteome</keyword>
<accession>A0ABM8DDN8</accession>
<proteinExistence type="predicted"/>
<gene>
    <name evidence="1" type="ORF">LA521A_18720</name>
</gene>
<dbReference type="EMBL" id="AP027041">
    <property type="protein sequence ID" value="BDU16671.1"/>
    <property type="molecule type" value="Genomic_DNA"/>
</dbReference>
<dbReference type="Proteomes" id="UP001317822">
    <property type="component" value="Chromosome"/>
</dbReference>
<name>A0ABM8DDN8_9GAMM</name>
<reference evidence="1 2" key="1">
    <citation type="journal article" date="2023" name="Int. J. Syst. Evol. Microbiol.">
        <title>Physiological and genomic analyses of cobalamin (vitamin B12)-auxotrophy of Lysobacter auxotrophicus sp. nov., a methionine-auxotrophic chitinolytic bacterium isolated from chitin-treated soil.</title>
        <authorList>
            <person name="Saito A."/>
            <person name="Dohra H."/>
            <person name="Hamada M."/>
            <person name="Moriuchi R."/>
            <person name="Kotsuchibashi Y."/>
            <person name="Mori K."/>
        </authorList>
    </citation>
    <scope>NUCLEOTIDE SEQUENCE [LARGE SCALE GENOMIC DNA]</scope>
    <source>
        <strain evidence="1 2">5-21a</strain>
    </source>
</reference>
<dbReference type="RefSeq" id="WP_281778661.1">
    <property type="nucleotide sequence ID" value="NZ_AP027041.1"/>
</dbReference>
<protein>
    <submittedName>
        <fullName evidence="1">Uncharacterized protein</fullName>
    </submittedName>
</protein>
<organism evidence="1 2">
    <name type="scientific">Lysobacter auxotrophicus</name>
    <dbReference type="NCBI Taxonomy" id="2992573"/>
    <lineage>
        <taxon>Bacteria</taxon>
        <taxon>Pseudomonadati</taxon>
        <taxon>Pseudomonadota</taxon>
        <taxon>Gammaproteobacteria</taxon>
        <taxon>Lysobacterales</taxon>
        <taxon>Lysobacteraceae</taxon>
        <taxon>Lysobacter</taxon>
    </lineage>
</organism>
<sequence>MSDSSKGESGLDANEILGARLYAIDSLMIVVITMLAARPEFRASIDSLIRTMQDAPLPIDSDKGRAYMQVVLDQLPYYQEIANSGDRALEGRKQ</sequence>
<evidence type="ECO:0000313" key="1">
    <source>
        <dbReference type="EMBL" id="BDU16671.1"/>
    </source>
</evidence>